<sequence length="174" mass="19404">MPQHVAPDTDVPLKQPLISNQTLVLFDDHYLPSTSPPLLCVENSKTYPELSICINFTKLRYLYDLGSAHKTAFIGCGQVSLLLKRRFWLARYRNFCFRAHRGAAGDVDQAATSFLFPESLEDRVSFDQPLVQKSTAIENRIVATGHLNRSRSTTDNNLAAPVPLDSKDMLAGVP</sequence>
<gene>
    <name evidence="1" type="ORF">PHET_02990</name>
</gene>
<dbReference type="AlphaFoldDB" id="A0A8J4TJA3"/>
<name>A0A8J4TJA3_9TREM</name>
<protein>
    <submittedName>
        <fullName evidence="1">Uncharacterized protein</fullName>
    </submittedName>
</protein>
<reference evidence="1" key="1">
    <citation type="submission" date="2019-05" db="EMBL/GenBank/DDBJ databases">
        <title>Annotation for the trematode Paragonimus heterotremus.</title>
        <authorList>
            <person name="Choi Y.-J."/>
        </authorList>
    </citation>
    <scope>NUCLEOTIDE SEQUENCE</scope>
    <source>
        <strain evidence="1">LC</strain>
    </source>
</reference>
<dbReference type="Proteomes" id="UP000748531">
    <property type="component" value="Unassembled WGS sequence"/>
</dbReference>
<evidence type="ECO:0000313" key="2">
    <source>
        <dbReference type="Proteomes" id="UP000748531"/>
    </source>
</evidence>
<evidence type="ECO:0000313" key="1">
    <source>
        <dbReference type="EMBL" id="KAF5403677.1"/>
    </source>
</evidence>
<dbReference type="EMBL" id="LUCH01001096">
    <property type="protein sequence ID" value="KAF5403677.1"/>
    <property type="molecule type" value="Genomic_DNA"/>
</dbReference>
<organism evidence="1 2">
    <name type="scientific">Paragonimus heterotremus</name>
    <dbReference type="NCBI Taxonomy" id="100268"/>
    <lineage>
        <taxon>Eukaryota</taxon>
        <taxon>Metazoa</taxon>
        <taxon>Spiralia</taxon>
        <taxon>Lophotrochozoa</taxon>
        <taxon>Platyhelminthes</taxon>
        <taxon>Trematoda</taxon>
        <taxon>Digenea</taxon>
        <taxon>Plagiorchiida</taxon>
        <taxon>Troglotremata</taxon>
        <taxon>Troglotrematidae</taxon>
        <taxon>Paragonimus</taxon>
    </lineage>
</organism>
<dbReference type="OrthoDB" id="6246047at2759"/>
<accession>A0A8J4TJA3</accession>
<proteinExistence type="predicted"/>
<keyword evidence="2" id="KW-1185">Reference proteome</keyword>
<comment type="caution">
    <text evidence="1">The sequence shown here is derived from an EMBL/GenBank/DDBJ whole genome shotgun (WGS) entry which is preliminary data.</text>
</comment>